<evidence type="ECO:0000313" key="3">
    <source>
        <dbReference type="Proteomes" id="UP000606786"/>
    </source>
</evidence>
<reference evidence="2" key="1">
    <citation type="submission" date="2020-11" db="EMBL/GenBank/DDBJ databases">
        <authorList>
            <person name="Whitehead M."/>
        </authorList>
    </citation>
    <scope>NUCLEOTIDE SEQUENCE</scope>
    <source>
        <strain evidence="2">EGII</strain>
    </source>
</reference>
<keyword evidence="1" id="KW-0472">Membrane</keyword>
<sequence length="99" mass="10834">MPGVLRCGLKPVFTYSCALAAHIHTHKRRTAFILLVLSLYNCCYFIVVGKFADTCLLSSHDNSRQTTSSAFPTNQAVPPAIGLDYFVVVSKLTVKSPLT</sequence>
<organism evidence="2 3">
    <name type="scientific">Ceratitis capitata</name>
    <name type="common">Mediterranean fruit fly</name>
    <name type="synonym">Tephritis capitata</name>
    <dbReference type="NCBI Taxonomy" id="7213"/>
    <lineage>
        <taxon>Eukaryota</taxon>
        <taxon>Metazoa</taxon>
        <taxon>Ecdysozoa</taxon>
        <taxon>Arthropoda</taxon>
        <taxon>Hexapoda</taxon>
        <taxon>Insecta</taxon>
        <taxon>Pterygota</taxon>
        <taxon>Neoptera</taxon>
        <taxon>Endopterygota</taxon>
        <taxon>Diptera</taxon>
        <taxon>Brachycera</taxon>
        <taxon>Muscomorpha</taxon>
        <taxon>Tephritoidea</taxon>
        <taxon>Tephritidae</taxon>
        <taxon>Ceratitis</taxon>
        <taxon>Ceratitis</taxon>
    </lineage>
</organism>
<comment type="caution">
    <text evidence="2">The sequence shown here is derived from an EMBL/GenBank/DDBJ whole genome shotgun (WGS) entry which is preliminary data.</text>
</comment>
<accession>A0A811UX91</accession>
<keyword evidence="3" id="KW-1185">Reference proteome</keyword>
<evidence type="ECO:0000313" key="2">
    <source>
        <dbReference type="EMBL" id="CAD7003284.1"/>
    </source>
</evidence>
<dbReference type="AlphaFoldDB" id="A0A811UX91"/>
<name>A0A811UX91_CERCA</name>
<gene>
    <name evidence="2" type="ORF">CCAP1982_LOCUS11746</name>
</gene>
<dbReference type="EMBL" id="CAJHJT010000034">
    <property type="protein sequence ID" value="CAD7003284.1"/>
    <property type="molecule type" value="Genomic_DNA"/>
</dbReference>
<evidence type="ECO:0000256" key="1">
    <source>
        <dbReference type="SAM" id="Phobius"/>
    </source>
</evidence>
<keyword evidence="1" id="KW-1133">Transmembrane helix</keyword>
<protein>
    <submittedName>
        <fullName evidence="2">(Mediterranean fruit fly) hypothetical protein</fullName>
    </submittedName>
</protein>
<dbReference type="Proteomes" id="UP000606786">
    <property type="component" value="Unassembled WGS sequence"/>
</dbReference>
<feature type="transmembrane region" description="Helical" evidence="1">
    <location>
        <begin position="31"/>
        <end position="52"/>
    </location>
</feature>
<proteinExistence type="predicted"/>
<keyword evidence="1" id="KW-0812">Transmembrane</keyword>